<feature type="domain" description="Helicase C-terminal" evidence="9">
    <location>
        <begin position="224"/>
        <end position="384"/>
    </location>
</feature>
<evidence type="ECO:0000259" key="9">
    <source>
        <dbReference type="PROSITE" id="PS51194"/>
    </source>
</evidence>
<dbReference type="InterPro" id="IPR014014">
    <property type="entry name" value="RNA_helicase_DEAD_Q_motif"/>
</dbReference>
<feature type="domain" description="Helicase ATP-binding" evidence="8">
    <location>
        <begin position="42"/>
        <end position="212"/>
    </location>
</feature>
<feature type="region of interest" description="Disordered" evidence="7">
    <location>
        <begin position="392"/>
        <end position="609"/>
    </location>
</feature>
<evidence type="ECO:0000259" key="10">
    <source>
        <dbReference type="PROSITE" id="PS51195"/>
    </source>
</evidence>
<gene>
    <name evidence="11" type="ORF">B9T62_29810</name>
</gene>
<dbReference type="GO" id="GO:0005524">
    <property type="term" value="F:ATP binding"/>
    <property type="evidence" value="ECO:0007669"/>
    <property type="project" value="UniProtKB-KW"/>
</dbReference>
<protein>
    <submittedName>
        <fullName evidence="11">RNA helicase</fullName>
    </submittedName>
</protein>
<dbReference type="InterPro" id="IPR044742">
    <property type="entry name" value="DEAD/DEAH_RhlB"/>
</dbReference>
<dbReference type="GO" id="GO:0003724">
    <property type="term" value="F:RNA helicase activity"/>
    <property type="evidence" value="ECO:0007669"/>
    <property type="project" value="InterPro"/>
</dbReference>
<evidence type="ECO:0000256" key="5">
    <source>
        <dbReference type="ARBA" id="ARBA00038437"/>
    </source>
</evidence>
<feature type="short sequence motif" description="Q motif" evidence="6">
    <location>
        <begin position="11"/>
        <end position="39"/>
    </location>
</feature>
<dbReference type="PANTHER" id="PTHR47959">
    <property type="entry name" value="ATP-DEPENDENT RNA HELICASE RHLE-RELATED"/>
    <property type="match status" value="1"/>
</dbReference>
<dbReference type="AlphaFoldDB" id="A0A2Z2KSK7"/>
<dbReference type="GO" id="GO:0016787">
    <property type="term" value="F:hydrolase activity"/>
    <property type="evidence" value="ECO:0007669"/>
    <property type="project" value="UniProtKB-KW"/>
</dbReference>
<dbReference type="InterPro" id="IPR027417">
    <property type="entry name" value="P-loop_NTPase"/>
</dbReference>
<dbReference type="GO" id="GO:0003676">
    <property type="term" value="F:nucleic acid binding"/>
    <property type="evidence" value="ECO:0007669"/>
    <property type="project" value="InterPro"/>
</dbReference>
<dbReference type="OrthoDB" id="9805696at2"/>
<dbReference type="InterPro" id="IPR014001">
    <property type="entry name" value="Helicase_ATP-bd"/>
</dbReference>
<dbReference type="InterPro" id="IPR011545">
    <property type="entry name" value="DEAD/DEAH_box_helicase_dom"/>
</dbReference>
<feature type="compositionally biased region" description="Low complexity" evidence="7">
    <location>
        <begin position="504"/>
        <end position="515"/>
    </location>
</feature>
<evidence type="ECO:0000256" key="2">
    <source>
        <dbReference type="ARBA" id="ARBA00022801"/>
    </source>
</evidence>
<keyword evidence="2" id="KW-0378">Hydrolase</keyword>
<evidence type="ECO:0000313" key="11">
    <source>
        <dbReference type="EMBL" id="ASA24582.1"/>
    </source>
</evidence>
<dbReference type="Proteomes" id="UP000249890">
    <property type="component" value="Chromosome"/>
</dbReference>
<dbReference type="SUPFAM" id="SSF52540">
    <property type="entry name" value="P-loop containing nucleoside triphosphate hydrolases"/>
    <property type="match status" value="1"/>
</dbReference>
<dbReference type="InterPro" id="IPR050079">
    <property type="entry name" value="DEAD_box_RNA_helicase"/>
</dbReference>
<keyword evidence="12" id="KW-1185">Reference proteome</keyword>
<dbReference type="Pfam" id="PF00271">
    <property type="entry name" value="Helicase_C"/>
    <property type="match status" value="1"/>
</dbReference>
<dbReference type="InterPro" id="IPR001650">
    <property type="entry name" value="Helicase_C-like"/>
</dbReference>
<feature type="domain" description="DEAD-box RNA helicase Q" evidence="10">
    <location>
        <begin position="11"/>
        <end position="39"/>
    </location>
</feature>
<organism evidence="11 12">
    <name type="scientific">Paenibacillus donghaensis</name>
    <dbReference type="NCBI Taxonomy" id="414771"/>
    <lineage>
        <taxon>Bacteria</taxon>
        <taxon>Bacillati</taxon>
        <taxon>Bacillota</taxon>
        <taxon>Bacilli</taxon>
        <taxon>Bacillales</taxon>
        <taxon>Paenibacillaceae</taxon>
        <taxon>Paenibacillus</taxon>
    </lineage>
</organism>
<dbReference type="PANTHER" id="PTHR47959:SF1">
    <property type="entry name" value="ATP-DEPENDENT RNA HELICASE DBPA"/>
    <property type="match status" value="1"/>
</dbReference>
<feature type="compositionally biased region" description="Low complexity" evidence="7">
    <location>
        <begin position="473"/>
        <end position="487"/>
    </location>
</feature>
<evidence type="ECO:0000256" key="7">
    <source>
        <dbReference type="SAM" id="MobiDB-lite"/>
    </source>
</evidence>
<dbReference type="Pfam" id="PF00270">
    <property type="entry name" value="DEAD"/>
    <property type="match status" value="1"/>
</dbReference>
<dbReference type="EMBL" id="CP021780">
    <property type="protein sequence ID" value="ASA24582.1"/>
    <property type="molecule type" value="Genomic_DNA"/>
</dbReference>
<keyword evidence="4" id="KW-0067">ATP-binding</keyword>
<evidence type="ECO:0000256" key="3">
    <source>
        <dbReference type="ARBA" id="ARBA00022806"/>
    </source>
</evidence>
<feature type="compositionally biased region" description="Gly residues" evidence="7">
    <location>
        <begin position="537"/>
        <end position="609"/>
    </location>
</feature>
<reference evidence="11 12" key="1">
    <citation type="submission" date="2017-06" db="EMBL/GenBank/DDBJ databases">
        <title>Complete genome sequence of Paenibacillus donghaensis KCTC 13049T isolated from East Sea sediment, South Korea.</title>
        <authorList>
            <person name="Jung B.K."/>
            <person name="Hong S.-J."/>
            <person name="Shin J.-H."/>
        </authorList>
    </citation>
    <scope>NUCLEOTIDE SEQUENCE [LARGE SCALE GENOMIC DNA]</scope>
    <source>
        <strain evidence="11 12">KCTC 13049</strain>
    </source>
</reference>
<evidence type="ECO:0000259" key="8">
    <source>
        <dbReference type="PROSITE" id="PS51192"/>
    </source>
</evidence>
<dbReference type="SMART" id="SM00490">
    <property type="entry name" value="HELICc"/>
    <property type="match status" value="1"/>
</dbReference>
<dbReference type="KEGG" id="pdh:B9T62_29810"/>
<dbReference type="SMART" id="SM00487">
    <property type="entry name" value="DEXDc"/>
    <property type="match status" value="1"/>
</dbReference>
<proteinExistence type="inferred from homology"/>
<dbReference type="GO" id="GO:0005829">
    <property type="term" value="C:cytosol"/>
    <property type="evidence" value="ECO:0007669"/>
    <property type="project" value="TreeGrafter"/>
</dbReference>
<evidence type="ECO:0000313" key="12">
    <source>
        <dbReference type="Proteomes" id="UP000249890"/>
    </source>
</evidence>
<sequence length="609" mass="63732">MKNISEVENLPGFKELGISELLSTLLQGQGIVKPTPVQQEAIPPLVQGLDVIARAKTGTGKTLAFLLPIMDKIYTEKAYPQALILAPTRELALQITEEARKLARHTDVKILAVYGGQDVDKQLRKLEGGRHLIIGTPGRLLDHMRRGTLDLDGVKMLVLDEADQMLHMGFLEDVETIITAVPYRRQTMLFSATMPDPVKRLAANYMKEPLDIIIKSGSPIPLDNIQQQVIECSDRNKEEALKGLIERDRPYLAIVFCRTKRRVSKLNEALREAGYDCDELHGDLSQGKREAVMKRFRDAKLQLLVATDVAARGLDVEGITHIFNYDLPLDADSYIHRIGRTGRAGGKGLAITFVSPREQGNLDLIEHGISQRLDRRRYEKDEFGVGEFSGILVGGGRHGGRQNAAPESARAGRGPKTASRGAGRSGGAPREGGGARQGGRGRGKDAGGWAAPAEGRRSRGDAASGGKRSDYSAAPPKGGTGAAKAAGVPRVGGGYGAFASRGESPAAPAAVSGAGAQRGVGKGRPSTGYSENVARGADGGAYTGGKPRGGPGSGYGSAKGKGKSGGKAGFGGKGGRGTGGGTGSSGGSSRGGRSGGSGGFKSGGRGTSR</sequence>
<dbReference type="PROSITE" id="PS51192">
    <property type="entry name" value="HELICASE_ATP_BIND_1"/>
    <property type="match status" value="1"/>
</dbReference>
<comment type="similarity">
    <text evidence="5">Belongs to the DEAD box helicase family.</text>
</comment>
<feature type="compositionally biased region" description="Gly residues" evidence="7">
    <location>
        <begin position="423"/>
        <end position="440"/>
    </location>
</feature>
<dbReference type="PROSITE" id="PS51194">
    <property type="entry name" value="HELICASE_CTER"/>
    <property type="match status" value="1"/>
</dbReference>
<evidence type="ECO:0000256" key="6">
    <source>
        <dbReference type="PROSITE-ProRule" id="PRU00552"/>
    </source>
</evidence>
<evidence type="ECO:0000256" key="4">
    <source>
        <dbReference type="ARBA" id="ARBA00022840"/>
    </source>
</evidence>
<keyword evidence="3 11" id="KW-0347">Helicase</keyword>
<name>A0A2Z2KSK7_9BACL</name>
<keyword evidence="1" id="KW-0547">Nucleotide-binding</keyword>
<dbReference type="Gene3D" id="3.40.50.300">
    <property type="entry name" value="P-loop containing nucleotide triphosphate hydrolases"/>
    <property type="match status" value="2"/>
</dbReference>
<dbReference type="PROSITE" id="PS51195">
    <property type="entry name" value="Q_MOTIF"/>
    <property type="match status" value="1"/>
</dbReference>
<accession>A0A2Z2KSK7</accession>
<dbReference type="CDD" id="cd18787">
    <property type="entry name" value="SF2_C_DEAD"/>
    <property type="match status" value="1"/>
</dbReference>
<dbReference type="CDD" id="cd00268">
    <property type="entry name" value="DEADc"/>
    <property type="match status" value="1"/>
</dbReference>
<evidence type="ECO:0000256" key="1">
    <source>
        <dbReference type="ARBA" id="ARBA00022741"/>
    </source>
</evidence>